<dbReference type="Pfam" id="PF00072">
    <property type="entry name" value="Response_reg"/>
    <property type="match status" value="1"/>
</dbReference>
<keyword evidence="3" id="KW-0804">Transcription</keyword>
<dbReference type="InterPro" id="IPR018060">
    <property type="entry name" value="HTH_AraC"/>
</dbReference>
<dbReference type="Proteomes" id="UP000198778">
    <property type="component" value="Unassembled WGS sequence"/>
</dbReference>
<dbReference type="EMBL" id="FNIL01000004">
    <property type="protein sequence ID" value="SDN88917.1"/>
    <property type="molecule type" value="Genomic_DNA"/>
</dbReference>
<dbReference type="SUPFAM" id="SSF52172">
    <property type="entry name" value="CheY-like"/>
    <property type="match status" value="1"/>
</dbReference>
<organism evidence="7 8">
    <name type="scientific">Alkalicoccus daliensis</name>
    <dbReference type="NCBI Taxonomy" id="745820"/>
    <lineage>
        <taxon>Bacteria</taxon>
        <taxon>Bacillati</taxon>
        <taxon>Bacillota</taxon>
        <taxon>Bacilli</taxon>
        <taxon>Bacillales</taxon>
        <taxon>Bacillaceae</taxon>
        <taxon>Alkalicoccus</taxon>
    </lineage>
</organism>
<reference evidence="8" key="1">
    <citation type="submission" date="2016-10" db="EMBL/GenBank/DDBJ databases">
        <authorList>
            <person name="Varghese N."/>
            <person name="Submissions S."/>
        </authorList>
    </citation>
    <scope>NUCLEOTIDE SEQUENCE [LARGE SCALE GENOMIC DNA]</scope>
    <source>
        <strain evidence="8">CGMCC 1.10369</strain>
    </source>
</reference>
<evidence type="ECO:0000256" key="2">
    <source>
        <dbReference type="ARBA" id="ARBA00023125"/>
    </source>
</evidence>
<evidence type="ECO:0000259" key="5">
    <source>
        <dbReference type="PROSITE" id="PS01124"/>
    </source>
</evidence>
<dbReference type="Gene3D" id="1.10.10.60">
    <property type="entry name" value="Homeodomain-like"/>
    <property type="match status" value="2"/>
</dbReference>
<dbReference type="SUPFAM" id="SSF46689">
    <property type="entry name" value="Homeodomain-like"/>
    <property type="match status" value="2"/>
</dbReference>
<protein>
    <submittedName>
        <fullName evidence="7">Two-component response regulator, YesN/AraC family, consists of REC and AraC-type DNA-binding domains</fullName>
    </submittedName>
</protein>
<dbReference type="PROSITE" id="PS01124">
    <property type="entry name" value="HTH_ARAC_FAMILY_2"/>
    <property type="match status" value="1"/>
</dbReference>
<keyword evidence="1" id="KW-0805">Transcription regulation</keyword>
<dbReference type="GO" id="GO:0043565">
    <property type="term" value="F:sequence-specific DNA binding"/>
    <property type="evidence" value="ECO:0007669"/>
    <property type="project" value="InterPro"/>
</dbReference>
<gene>
    <name evidence="7" type="ORF">SAMN04488053_104166</name>
</gene>
<evidence type="ECO:0000313" key="7">
    <source>
        <dbReference type="EMBL" id="SDN88917.1"/>
    </source>
</evidence>
<dbReference type="InterPro" id="IPR009057">
    <property type="entry name" value="Homeodomain-like_sf"/>
</dbReference>
<dbReference type="STRING" id="745820.SAMN04488053_104166"/>
<accession>A0A1H0F2M0</accession>
<evidence type="ECO:0000256" key="1">
    <source>
        <dbReference type="ARBA" id="ARBA00023015"/>
    </source>
</evidence>
<dbReference type="AlphaFoldDB" id="A0A1H0F2M0"/>
<evidence type="ECO:0000259" key="6">
    <source>
        <dbReference type="PROSITE" id="PS50110"/>
    </source>
</evidence>
<feature type="modified residue" description="4-aspartylphosphate" evidence="4">
    <location>
        <position position="53"/>
    </location>
</feature>
<feature type="domain" description="HTH araC/xylS-type" evidence="5">
    <location>
        <begin position="387"/>
        <end position="485"/>
    </location>
</feature>
<dbReference type="PANTHER" id="PTHR43280">
    <property type="entry name" value="ARAC-FAMILY TRANSCRIPTIONAL REGULATOR"/>
    <property type="match status" value="1"/>
</dbReference>
<dbReference type="GO" id="GO:0000160">
    <property type="term" value="P:phosphorelay signal transduction system"/>
    <property type="evidence" value="ECO:0007669"/>
    <property type="project" value="InterPro"/>
</dbReference>
<sequence>MNIYLVEDEHWSLIELKAQLEVYKKHHTLFTFLDPREAIKKGEETPPDLVITDINMPGISGLQLIEKLQEQNEEAKFIILSVHSDFSYAQQGIKLGVRDYLTKPVEEKALTEAVDEAIKEIHHSRPSFSSEVASNVLFTSKDPVLQQESYEVMYILIGNWKAKDGWPVLTVSPAEILAQFKAGNEKGSFVSLDEQRGLFFTKTAEKVEMEKTVEQIYRRISEEAIVHVAVTEKAKEENWKEVINRLETMLEENRYFGRSTLLFPGQHHRDFELDEEWMMVRRVEASIRSGDYQQAEIIVESLAASLYQRRITFRQLSVFLRNMYYALMFKLQEESKERLHIEKADMETGFLRKVVYQEETAAAIKQLTANFMERLPSEEIAPKQLIPRVLEWIHQEYASSLTFQDFAQKYHVSLSYLSREFKAQTGETFSEYVMKYRVKKAKEYFAQGMTRTIDVGRLVGYEDEKYFRNIFKRVEGISPAQYKRRIQGK</sequence>
<feature type="domain" description="Response regulatory" evidence="6">
    <location>
        <begin position="2"/>
        <end position="118"/>
    </location>
</feature>
<dbReference type="Gene3D" id="3.40.50.2300">
    <property type="match status" value="1"/>
</dbReference>
<keyword evidence="8" id="KW-1185">Reference proteome</keyword>
<keyword evidence="2 7" id="KW-0238">DNA-binding</keyword>
<dbReference type="CDD" id="cd17536">
    <property type="entry name" value="REC_YesN-like"/>
    <property type="match status" value="1"/>
</dbReference>
<evidence type="ECO:0000256" key="3">
    <source>
        <dbReference type="ARBA" id="ARBA00023163"/>
    </source>
</evidence>
<evidence type="ECO:0000313" key="8">
    <source>
        <dbReference type="Proteomes" id="UP000198778"/>
    </source>
</evidence>
<name>A0A1H0F2M0_9BACI</name>
<evidence type="ECO:0000256" key="4">
    <source>
        <dbReference type="PROSITE-ProRule" id="PRU00169"/>
    </source>
</evidence>
<dbReference type="PROSITE" id="PS50110">
    <property type="entry name" value="RESPONSE_REGULATORY"/>
    <property type="match status" value="1"/>
</dbReference>
<dbReference type="RefSeq" id="WP_090842599.1">
    <property type="nucleotide sequence ID" value="NZ_FNIL01000004.1"/>
</dbReference>
<proteinExistence type="predicted"/>
<dbReference type="SMART" id="SM00448">
    <property type="entry name" value="REC"/>
    <property type="match status" value="1"/>
</dbReference>
<dbReference type="SMART" id="SM00342">
    <property type="entry name" value="HTH_ARAC"/>
    <property type="match status" value="1"/>
</dbReference>
<dbReference type="OrthoDB" id="2500628at2"/>
<dbReference type="PANTHER" id="PTHR43280:SF2">
    <property type="entry name" value="HTH-TYPE TRANSCRIPTIONAL REGULATOR EXSA"/>
    <property type="match status" value="1"/>
</dbReference>
<keyword evidence="4" id="KW-0597">Phosphoprotein</keyword>
<dbReference type="Pfam" id="PF12833">
    <property type="entry name" value="HTH_18"/>
    <property type="match status" value="1"/>
</dbReference>
<dbReference type="InterPro" id="IPR011006">
    <property type="entry name" value="CheY-like_superfamily"/>
</dbReference>
<dbReference type="InterPro" id="IPR001789">
    <property type="entry name" value="Sig_transdc_resp-reg_receiver"/>
</dbReference>
<dbReference type="GO" id="GO:0003700">
    <property type="term" value="F:DNA-binding transcription factor activity"/>
    <property type="evidence" value="ECO:0007669"/>
    <property type="project" value="InterPro"/>
</dbReference>